<dbReference type="AlphaFoldDB" id="W9QVB7"/>
<evidence type="ECO:0000259" key="3">
    <source>
        <dbReference type="Pfam" id="PF25884"/>
    </source>
</evidence>
<gene>
    <name evidence="4" type="ORF">L484_007337</name>
</gene>
<reference evidence="5" key="1">
    <citation type="submission" date="2013-01" db="EMBL/GenBank/DDBJ databases">
        <title>Draft Genome Sequence of a Mulberry Tree, Morus notabilis C.K. Schneid.</title>
        <authorList>
            <person name="He N."/>
            <person name="Zhao S."/>
        </authorList>
    </citation>
    <scope>NUCLEOTIDE SEQUENCE</scope>
</reference>
<dbReference type="EMBL" id="KE344219">
    <property type="protein sequence ID" value="EXB55006.1"/>
    <property type="molecule type" value="Genomic_DNA"/>
</dbReference>
<dbReference type="Pfam" id="PF25884">
    <property type="entry name" value="At5g19230"/>
    <property type="match status" value="2"/>
</dbReference>
<keyword evidence="5" id="KW-1185">Reference proteome</keyword>
<dbReference type="PANTHER" id="PTHR33976">
    <property type="entry name" value="OS07G0645000 PROTEIN"/>
    <property type="match status" value="1"/>
</dbReference>
<dbReference type="InterPro" id="IPR059083">
    <property type="entry name" value="At5g19230_dom"/>
</dbReference>
<dbReference type="PANTHER" id="PTHR33976:SF8">
    <property type="entry name" value="OS07G0645000 PROTEIN"/>
    <property type="match status" value="1"/>
</dbReference>
<organism evidence="4 5">
    <name type="scientific">Morus notabilis</name>
    <dbReference type="NCBI Taxonomy" id="981085"/>
    <lineage>
        <taxon>Eukaryota</taxon>
        <taxon>Viridiplantae</taxon>
        <taxon>Streptophyta</taxon>
        <taxon>Embryophyta</taxon>
        <taxon>Tracheophyta</taxon>
        <taxon>Spermatophyta</taxon>
        <taxon>Magnoliopsida</taxon>
        <taxon>eudicotyledons</taxon>
        <taxon>Gunneridae</taxon>
        <taxon>Pentapetalae</taxon>
        <taxon>rosids</taxon>
        <taxon>fabids</taxon>
        <taxon>Rosales</taxon>
        <taxon>Moraceae</taxon>
        <taxon>Moreae</taxon>
        <taxon>Morus</taxon>
    </lineage>
</organism>
<dbReference type="eggNOG" id="ENOG502RYCU">
    <property type="taxonomic scope" value="Eukaryota"/>
</dbReference>
<feature type="signal peptide" evidence="2">
    <location>
        <begin position="1"/>
        <end position="27"/>
    </location>
</feature>
<dbReference type="InterPro" id="IPR045285">
    <property type="entry name" value="At5g19230-like"/>
</dbReference>
<feature type="chain" id="PRO_5004930953" description="Uncharacterized GPI-anchored protein At5g19230-like domain-containing protein" evidence="2">
    <location>
        <begin position="28"/>
        <end position="396"/>
    </location>
</feature>
<keyword evidence="2" id="KW-0732">Signal</keyword>
<feature type="domain" description="Uncharacterized GPI-anchored protein At5g19230-like" evidence="3">
    <location>
        <begin position="203"/>
        <end position="326"/>
    </location>
</feature>
<protein>
    <recommendedName>
        <fullName evidence="3">Uncharacterized GPI-anchored protein At5g19230-like domain-containing protein</fullName>
    </recommendedName>
</protein>
<accession>W9QVB7</accession>
<evidence type="ECO:0000313" key="4">
    <source>
        <dbReference type="EMBL" id="EXB55006.1"/>
    </source>
</evidence>
<proteinExistence type="predicted"/>
<evidence type="ECO:0000313" key="5">
    <source>
        <dbReference type="Proteomes" id="UP000030645"/>
    </source>
</evidence>
<evidence type="ECO:0000256" key="1">
    <source>
        <dbReference type="SAM" id="MobiDB-lite"/>
    </source>
</evidence>
<feature type="region of interest" description="Disordered" evidence="1">
    <location>
        <begin position="335"/>
        <end position="357"/>
    </location>
</feature>
<evidence type="ECO:0000256" key="2">
    <source>
        <dbReference type="SAM" id="SignalP"/>
    </source>
</evidence>
<feature type="compositionally biased region" description="Low complexity" evidence="1">
    <location>
        <begin position="337"/>
        <end position="357"/>
    </location>
</feature>
<dbReference type="STRING" id="981085.W9QVB7"/>
<feature type="domain" description="Uncharacterized GPI-anchored protein At5g19230-like" evidence="3">
    <location>
        <begin position="32"/>
        <end position="158"/>
    </location>
</feature>
<sequence>MASLPIRSLFLPLFLSSLLLLNHYVKCDHDVEDSLLQSINAYRASLNLTALQKNKNAECLADEVSEQFQNQPCTNTTGSNTVTGTEPQFADYPNLLTKCHLNISNTRDGAVLPACVPNLESTLVVSNFTKSQYSDYLNDTKYSGIGIGHEDNWIVVVLTTSTPEGSFVPAQDTVDTGKAINTANDDHDINDDKDDNIKNDDEEDVLLRSINAERATLKLAALTKNVNAECFADEFADRFQDQPCANTTGAITTPGTTTQLSNYPELLAKCNLNVSNGLVLPVCVPNSVPNSALSDLKRSQYSNSLNDPKFTGVGIGFEDDWIVVVLTSNSTAAGVVPSANSSNPANTPNTANSPNGNGINTNAVDVVNPISAASFVPKISLILHFLLLLIASLLLL</sequence>
<dbReference type="Proteomes" id="UP000030645">
    <property type="component" value="Unassembled WGS sequence"/>
</dbReference>
<name>W9QVB7_9ROSA</name>